<evidence type="ECO:0000313" key="3">
    <source>
        <dbReference type="Proteomes" id="UP000298493"/>
    </source>
</evidence>
<feature type="region of interest" description="Disordered" evidence="1">
    <location>
        <begin position="438"/>
        <end position="460"/>
    </location>
</feature>
<dbReference type="EMBL" id="SNSC02000007">
    <property type="protein sequence ID" value="TID22706.1"/>
    <property type="molecule type" value="Genomic_DNA"/>
</dbReference>
<reference evidence="2 3" key="1">
    <citation type="submission" date="2019-04" db="EMBL/GenBank/DDBJ databases">
        <title>High contiguity whole genome sequence and gene annotation resource for two Venturia nashicola isolates.</title>
        <authorList>
            <person name="Prokchorchik M."/>
            <person name="Won K."/>
            <person name="Lee Y."/>
            <person name="Choi E.D."/>
            <person name="Segonzac C."/>
            <person name="Sohn K.H."/>
        </authorList>
    </citation>
    <scope>NUCLEOTIDE SEQUENCE [LARGE SCALE GENOMIC DNA]</scope>
    <source>
        <strain evidence="2 3">PRI2</strain>
    </source>
</reference>
<accession>A0A4Z1PBZ2</accession>
<dbReference type="OrthoDB" id="5408296at2759"/>
<feature type="compositionally biased region" description="Polar residues" evidence="1">
    <location>
        <begin position="382"/>
        <end position="391"/>
    </location>
</feature>
<proteinExistence type="predicted"/>
<feature type="compositionally biased region" description="Low complexity" evidence="1">
    <location>
        <begin position="274"/>
        <end position="284"/>
    </location>
</feature>
<comment type="caution">
    <text evidence="2">The sequence shown here is derived from an EMBL/GenBank/DDBJ whole genome shotgun (WGS) entry which is preliminary data.</text>
</comment>
<evidence type="ECO:0000256" key="1">
    <source>
        <dbReference type="SAM" id="MobiDB-lite"/>
    </source>
</evidence>
<dbReference type="Proteomes" id="UP000298493">
    <property type="component" value="Unassembled WGS sequence"/>
</dbReference>
<evidence type="ECO:0008006" key="4">
    <source>
        <dbReference type="Google" id="ProtNLM"/>
    </source>
</evidence>
<keyword evidence="3" id="KW-1185">Reference proteome</keyword>
<feature type="compositionally biased region" description="Low complexity" evidence="1">
    <location>
        <begin position="217"/>
        <end position="230"/>
    </location>
</feature>
<feature type="compositionally biased region" description="Polar residues" evidence="1">
    <location>
        <begin position="203"/>
        <end position="213"/>
    </location>
</feature>
<gene>
    <name evidence="2" type="ORF">E6O75_ATG01880</name>
</gene>
<organism evidence="2 3">
    <name type="scientific">Venturia nashicola</name>
    <dbReference type="NCBI Taxonomy" id="86259"/>
    <lineage>
        <taxon>Eukaryota</taxon>
        <taxon>Fungi</taxon>
        <taxon>Dikarya</taxon>
        <taxon>Ascomycota</taxon>
        <taxon>Pezizomycotina</taxon>
        <taxon>Dothideomycetes</taxon>
        <taxon>Pleosporomycetidae</taxon>
        <taxon>Venturiales</taxon>
        <taxon>Venturiaceae</taxon>
        <taxon>Venturia</taxon>
    </lineage>
</organism>
<feature type="compositionally biased region" description="Polar residues" evidence="1">
    <location>
        <begin position="186"/>
        <end position="196"/>
    </location>
</feature>
<name>A0A4Z1PBZ2_9PEZI</name>
<dbReference type="STRING" id="86259.A0A4Z1PBZ2"/>
<dbReference type="AlphaFoldDB" id="A0A4Z1PBZ2"/>
<protein>
    <recommendedName>
        <fullName evidence="4">RNA recognition motif-containing protein</fullName>
    </recommendedName>
</protein>
<feature type="region of interest" description="Disordered" evidence="1">
    <location>
        <begin position="186"/>
        <end position="404"/>
    </location>
</feature>
<evidence type="ECO:0000313" key="2">
    <source>
        <dbReference type="EMBL" id="TID22706.1"/>
    </source>
</evidence>
<sequence>MPLQPGEVPLLTLFSDIHTYFGPPAANPVHHRFDKRSYFYLYHDALNKRGRVEVANHAGTPEQDAFTGYLDASKVEYSYRQPNLFTITVNTAPPSGSSPQNDLSQWHVPAFDLRSENKYMYKIHTVDVYLWKPDDAALLLDSFKRVLHAHQLHVDGAPPVAQTEYKDSMSPVVQNLERVAITTPMRSESVSTTHSFPGPPTQHTPAASHTSTPQPVPMAYNPAAPAAPEPIAHREKTPPPPDAESGTGLNEAPNAYGGPVHGGFAPQQTASYTPGVVPGMPMPGIQRAHTLQLGSMNSNAPLPPPPQSPFGASFAAPPRAPPNNDPNASLYANAPPTPGLQRHHTTDPNAHLYANAPPTPGLQRQQTAPYAPGPAPSAPPTQYASYPTAYNPSAVAPSPGLQSPGFMQQQQAYNQYGDHATNQTQHSIHQNLYIPEGYTPEAGSQSKPAQGGQAAATGKFEQRAEKLEKGVGRFLKRLDKKF</sequence>